<proteinExistence type="predicted"/>
<name>A0A179FEA1_PURLI</name>
<reference evidence="1" key="1">
    <citation type="submission" date="2016-02" db="EMBL/GenBank/DDBJ databases">
        <title>Biosynthesis of antibiotic leucinostatins and their inhibition on Phytophthora in bio-control Purpureocillium lilacinum.</title>
        <authorList>
            <person name="Wang G."/>
            <person name="Liu Z."/>
            <person name="Lin R."/>
            <person name="Li E."/>
            <person name="Mao Z."/>
            <person name="Ling J."/>
            <person name="Yin W."/>
            <person name="Xie B."/>
        </authorList>
    </citation>
    <scope>NUCLEOTIDE SEQUENCE [LARGE SCALE GENOMIC DNA]</scope>
    <source>
        <strain evidence="1">PLFJ-1</strain>
    </source>
</reference>
<gene>
    <name evidence="1" type="ORF">VFPFJ_11352</name>
</gene>
<evidence type="ECO:0000313" key="2">
    <source>
        <dbReference type="Proteomes" id="UP000078340"/>
    </source>
</evidence>
<evidence type="ECO:0000313" key="1">
    <source>
        <dbReference type="EMBL" id="OAQ63822.1"/>
    </source>
</evidence>
<accession>A0A179FEA1</accession>
<protein>
    <submittedName>
        <fullName evidence="1">Uncharacterized protein</fullName>
    </submittedName>
</protein>
<dbReference type="EMBL" id="LSBI01000029">
    <property type="protein sequence ID" value="OAQ63822.1"/>
    <property type="molecule type" value="Genomic_DNA"/>
</dbReference>
<sequence>MQHPRHRLLRSPRQSLNSGMLTGVATHCRGVYSSTACVRILFCCDLLLQRLREGATQEQRADVACRYRPKFGHSQRTPLAIWYFESIVTLPRKMVWT</sequence>
<dbReference type="AlphaFoldDB" id="A0A179FEA1"/>
<organism evidence="1 2">
    <name type="scientific">Purpureocillium lilacinum</name>
    <name type="common">Paecilomyces lilacinus</name>
    <dbReference type="NCBI Taxonomy" id="33203"/>
    <lineage>
        <taxon>Eukaryota</taxon>
        <taxon>Fungi</taxon>
        <taxon>Dikarya</taxon>
        <taxon>Ascomycota</taxon>
        <taxon>Pezizomycotina</taxon>
        <taxon>Sordariomycetes</taxon>
        <taxon>Hypocreomycetidae</taxon>
        <taxon>Hypocreales</taxon>
        <taxon>Ophiocordycipitaceae</taxon>
        <taxon>Purpureocillium</taxon>
    </lineage>
</organism>
<dbReference type="Proteomes" id="UP000078340">
    <property type="component" value="Unassembled WGS sequence"/>
</dbReference>
<comment type="caution">
    <text evidence="1">The sequence shown here is derived from an EMBL/GenBank/DDBJ whole genome shotgun (WGS) entry which is preliminary data.</text>
</comment>